<dbReference type="SUPFAM" id="SSF103473">
    <property type="entry name" value="MFS general substrate transporter"/>
    <property type="match status" value="1"/>
</dbReference>
<dbReference type="InterPro" id="IPR020846">
    <property type="entry name" value="MFS_dom"/>
</dbReference>
<feature type="transmembrane region" description="Helical" evidence="7">
    <location>
        <begin position="176"/>
        <end position="195"/>
    </location>
</feature>
<organism evidence="9 10">
    <name type="scientific">Paenibacillus amylolyticus</name>
    <dbReference type="NCBI Taxonomy" id="1451"/>
    <lineage>
        <taxon>Bacteria</taxon>
        <taxon>Bacillati</taxon>
        <taxon>Bacillota</taxon>
        <taxon>Bacilli</taxon>
        <taxon>Bacillales</taxon>
        <taxon>Paenibacillaceae</taxon>
        <taxon>Paenibacillus</taxon>
    </lineage>
</organism>
<name>A0A5M9WS06_PAEAM</name>
<evidence type="ECO:0000313" key="9">
    <source>
        <dbReference type="EMBL" id="KAA8784279.1"/>
    </source>
</evidence>
<dbReference type="InterPro" id="IPR036259">
    <property type="entry name" value="MFS_trans_sf"/>
</dbReference>
<evidence type="ECO:0000256" key="4">
    <source>
        <dbReference type="ARBA" id="ARBA00022692"/>
    </source>
</evidence>
<dbReference type="AlphaFoldDB" id="A0A5M9WS06"/>
<comment type="subcellular location">
    <subcellularLocation>
        <location evidence="1">Cell membrane</location>
        <topology evidence="1">Multi-pass membrane protein</topology>
    </subcellularLocation>
</comment>
<dbReference type="InterPro" id="IPR050189">
    <property type="entry name" value="MFS_Efflux_Transporters"/>
</dbReference>
<sequence>MNNAGTPYHGVEVRKTMEMRRNLPLLMSVCFLSQMGGFMILPLFPIYIDQLGLSGWEMGLIFGMFYLGKVAGGLPASALYRRAGVKMSLVLMLLMLATCTAGFAIASTPLFLGVLRLLQGMASTGLTVIVRSIISDGGNMDNRGLYNGYISSSEGGGMILGPVISGWLALHVPLSVPFWLVACCCLIAMVIVMGMQNKTTYRSSGSTPILEMKDSEILSSAPADQTSRQEKIAQEYASNNTQSRPSRGTGPIPVPLTGYITVHVLEMSAYAVFLTYFALYAIQIMQWDTFSASLAFTVAGISTLAAAPFVGFLSDRLGDRLLLCMLGMFLIGVEVVVFLSTSVHLWVYIGMFIGGIGGACYMDSFFAHVGDHTPEANRSGVIGKIVSSAEIGSIASPLLAALLMETLSLYAVFVFNLVLIAAAIAVQAIMRKQISDERKMT</sequence>
<dbReference type="Gene3D" id="1.20.1250.20">
    <property type="entry name" value="MFS general substrate transporter like domains"/>
    <property type="match status" value="2"/>
</dbReference>
<dbReference type="Pfam" id="PF07690">
    <property type="entry name" value="MFS_1"/>
    <property type="match status" value="1"/>
</dbReference>
<dbReference type="CDD" id="cd17325">
    <property type="entry name" value="MFS_MdtG_SLC18_like"/>
    <property type="match status" value="1"/>
</dbReference>
<feature type="transmembrane region" description="Helical" evidence="7">
    <location>
        <begin position="381"/>
        <end position="403"/>
    </location>
</feature>
<keyword evidence="2" id="KW-0813">Transport</keyword>
<reference evidence="9 10" key="1">
    <citation type="journal article" date="2019" name="J. Ind. Microbiol. Biotechnol.">
        <title>Paenibacillus amylolyticus 27C64 has a diverse set of carbohydrate-active enzymes and complete pectin deconstruction system.</title>
        <authorList>
            <person name="Keggi C."/>
            <person name="Doran-Peterson J."/>
        </authorList>
    </citation>
    <scope>NUCLEOTIDE SEQUENCE [LARGE SCALE GENOMIC DNA]</scope>
    <source>
        <strain evidence="9 10">27C64</strain>
    </source>
</reference>
<evidence type="ECO:0000259" key="8">
    <source>
        <dbReference type="PROSITE" id="PS50850"/>
    </source>
</evidence>
<feature type="transmembrane region" description="Helical" evidence="7">
    <location>
        <begin position="409"/>
        <end position="430"/>
    </location>
</feature>
<dbReference type="PRINTS" id="PR01035">
    <property type="entry name" value="TCRTETA"/>
</dbReference>
<dbReference type="Proteomes" id="UP000323664">
    <property type="component" value="Unassembled WGS sequence"/>
</dbReference>
<keyword evidence="3" id="KW-1003">Cell membrane</keyword>
<dbReference type="InterPro" id="IPR011701">
    <property type="entry name" value="MFS"/>
</dbReference>
<dbReference type="EMBL" id="RIAS01000004">
    <property type="protein sequence ID" value="KAA8784279.1"/>
    <property type="molecule type" value="Genomic_DNA"/>
</dbReference>
<feature type="transmembrane region" description="Helical" evidence="7">
    <location>
        <begin position="256"/>
        <end position="282"/>
    </location>
</feature>
<feature type="transmembrane region" description="Helical" evidence="7">
    <location>
        <begin position="321"/>
        <end position="339"/>
    </location>
</feature>
<feature type="transmembrane region" description="Helical" evidence="7">
    <location>
        <begin position="89"/>
        <end position="111"/>
    </location>
</feature>
<keyword evidence="5 7" id="KW-1133">Transmembrane helix</keyword>
<dbReference type="GO" id="GO:0022857">
    <property type="term" value="F:transmembrane transporter activity"/>
    <property type="evidence" value="ECO:0007669"/>
    <property type="project" value="InterPro"/>
</dbReference>
<dbReference type="GO" id="GO:0005886">
    <property type="term" value="C:plasma membrane"/>
    <property type="evidence" value="ECO:0007669"/>
    <property type="project" value="UniProtKB-SubCell"/>
</dbReference>
<feature type="transmembrane region" description="Helical" evidence="7">
    <location>
        <begin position="345"/>
        <end position="369"/>
    </location>
</feature>
<feature type="transmembrane region" description="Helical" evidence="7">
    <location>
        <begin position="146"/>
        <end position="170"/>
    </location>
</feature>
<proteinExistence type="predicted"/>
<feature type="domain" description="Major facilitator superfamily (MFS) profile" evidence="8">
    <location>
        <begin position="22"/>
        <end position="434"/>
    </location>
</feature>
<gene>
    <name evidence="9" type="ORF">EC604_10490</name>
</gene>
<keyword evidence="4 7" id="KW-0812">Transmembrane</keyword>
<comment type="caution">
    <text evidence="9">The sequence shown here is derived from an EMBL/GenBank/DDBJ whole genome shotgun (WGS) entry which is preliminary data.</text>
</comment>
<evidence type="ECO:0000256" key="1">
    <source>
        <dbReference type="ARBA" id="ARBA00004651"/>
    </source>
</evidence>
<accession>A0A5M9WS06</accession>
<dbReference type="PANTHER" id="PTHR43124:SF3">
    <property type="entry name" value="CHLORAMPHENICOL EFFLUX PUMP RV0191"/>
    <property type="match status" value="1"/>
</dbReference>
<feature type="transmembrane region" description="Helical" evidence="7">
    <location>
        <begin position="117"/>
        <end position="134"/>
    </location>
</feature>
<evidence type="ECO:0000256" key="5">
    <source>
        <dbReference type="ARBA" id="ARBA00022989"/>
    </source>
</evidence>
<evidence type="ECO:0000313" key="10">
    <source>
        <dbReference type="Proteomes" id="UP000323664"/>
    </source>
</evidence>
<dbReference type="PANTHER" id="PTHR43124">
    <property type="entry name" value="PURINE EFFLUX PUMP PBUE"/>
    <property type="match status" value="1"/>
</dbReference>
<dbReference type="InterPro" id="IPR001958">
    <property type="entry name" value="Tet-R_TetA/multi-R_MdtG-like"/>
</dbReference>
<feature type="transmembrane region" description="Helical" evidence="7">
    <location>
        <begin position="60"/>
        <end position="80"/>
    </location>
</feature>
<keyword evidence="6 7" id="KW-0472">Membrane</keyword>
<protein>
    <submittedName>
        <fullName evidence="9">MFS transporter</fullName>
    </submittedName>
</protein>
<dbReference type="PROSITE" id="PS50850">
    <property type="entry name" value="MFS"/>
    <property type="match status" value="1"/>
</dbReference>
<evidence type="ECO:0000256" key="2">
    <source>
        <dbReference type="ARBA" id="ARBA00022448"/>
    </source>
</evidence>
<feature type="transmembrane region" description="Helical" evidence="7">
    <location>
        <begin position="294"/>
        <end position="314"/>
    </location>
</feature>
<evidence type="ECO:0000256" key="6">
    <source>
        <dbReference type="ARBA" id="ARBA00023136"/>
    </source>
</evidence>
<feature type="transmembrane region" description="Helical" evidence="7">
    <location>
        <begin position="23"/>
        <end position="48"/>
    </location>
</feature>
<evidence type="ECO:0000256" key="7">
    <source>
        <dbReference type="SAM" id="Phobius"/>
    </source>
</evidence>
<evidence type="ECO:0000256" key="3">
    <source>
        <dbReference type="ARBA" id="ARBA00022475"/>
    </source>
</evidence>